<sequence>MQYGGSWAAKATGEGDQRMVVAVV</sequence>
<organism evidence="1">
    <name type="scientific">Arundo donax</name>
    <name type="common">Giant reed</name>
    <name type="synonym">Donax arundinaceus</name>
    <dbReference type="NCBI Taxonomy" id="35708"/>
    <lineage>
        <taxon>Eukaryota</taxon>
        <taxon>Viridiplantae</taxon>
        <taxon>Streptophyta</taxon>
        <taxon>Embryophyta</taxon>
        <taxon>Tracheophyta</taxon>
        <taxon>Spermatophyta</taxon>
        <taxon>Magnoliopsida</taxon>
        <taxon>Liliopsida</taxon>
        <taxon>Poales</taxon>
        <taxon>Poaceae</taxon>
        <taxon>PACMAD clade</taxon>
        <taxon>Arundinoideae</taxon>
        <taxon>Arundineae</taxon>
        <taxon>Arundo</taxon>
    </lineage>
</organism>
<proteinExistence type="predicted"/>
<evidence type="ECO:0000313" key="1">
    <source>
        <dbReference type="EMBL" id="JAD54698.1"/>
    </source>
</evidence>
<dbReference type="AlphaFoldDB" id="A0A0A9AXV7"/>
<reference evidence="1" key="1">
    <citation type="submission" date="2014-09" db="EMBL/GenBank/DDBJ databases">
        <authorList>
            <person name="Magalhaes I.L.F."/>
            <person name="Oliveira U."/>
            <person name="Santos F.R."/>
            <person name="Vidigal T.H.D.A."/>
            <person name="Brescovit A.D."/>
            <person name="Santos A.J."/>
        </authorList>
    </citation>
    <scope>NUCLEOTIDE SEQUENCE</scope>
    <source>
        <tissue evidence="1">Shoot tissue taken approximately 20 cm above the soil surface</tissue>
    </source>
</reference>
<dbReference type="EMBL" id="GBRH01243197">
    <property type="protein sequence ID" value="JAD54698.1"/>
    <property type="molecule type" value="Transcribed_RNA"/>
</dbReference>
<protein>
    <submittedName>
        <fullName evidence="1">Uncharacterized protein</fullName>
    </submittedName>
</protein>
<accession>A0A0A9AXV7</accession>
<name>A0A0A9AXV7_ARUDO</name>
<reference evidence="1" key="2">
    <citation type="journal article" date="2015" name="Data Brief">
        <title>Shoot transcriptome of the giant reed, Arundo donax.</title>
        <authorList>
            <person name="Barrero R.A."/>
            <person name="Guerrero F.D."/>
            <person name="Moolhuijzen P."/>
            <person name="Goolsby J.A."/>
            <person name="Tidwell J."/>
            <person name="Bellgard S.E."/>
            <person name="Bellgard M.I."/>
        </authorList>
    </citation>
    <scope>NUCLEOTIDE SEQUENCE</scope>
    <source>
        <tissue evidence="1">Shoot tissue taken approximately 20 cm above the soil surface</tissue>
    </source>
</reference>